<dbReference type="GO" id="GO:0034424">
    <property type="term" value="C:Vps55/Vps68 complex"/>
    <property type="evidence" value="ECO:0007669"/>
    <property type="project" value="TreeGrafter"/>
</dbReference>
<feature type="transmembrane region" description="Helical" evidence="6">
    <location>
        <begin position="16"/>
        <end position="35"/>
    </location>
</feature>
<evidence type="ECO:0000256" key="4">
    <source>
        <dbReference type="ARBA" id="ARBA00022989"/>
    </source>
</evidence>
<evidence type="ECO:0000256" key="1">
    <source>
        <dbReference type="ARBA" id="ARBA00004141"/>
    </source>
</evidence>
<dbReference type="Proteomes" id="UP000001996">
    <property type="component" value="Unassembled WGS sequence"/>
</dbReference>
<dbReference type="InterPro" id="IPR007262">
    <property type="entry name" value="Vps55/LEPROT"/>
</dbReference>
<sequence>MINSTSFKNVHPLNRIIGLSVILSVGFLLVILAGILGSWYPIIIGIIFAVAHLPVVITRSISDSSDYDFNFDPSNSSNANLIVEFGQFTTAFLLVTGFYLPIVLHHSLILTKTAVVLTIAGGVLIYGTVYTFSHYFDEPEEEDALADLGGGII</sequence>
<keyword evidence="5 6" id="KW-0472">Membrane</keyword>
<feature type="transmembrane region" description="Helical" evidence="6">
    <location>
        <begin position="114"/>
        <end position="133"/>
    </location>
</feature>
<comment type="subcellular location">
    <subcellularLocation>
        <location evidence="1">Membrane</location>
        <topology evidence="1">Multi-pass membrane protein</topology>
    </subcellularLocation>
</comment>
<dbReference type="OMA" id="RSHVDMT"/>
<gene>
    <name evidence="7" type="ORF">LELG_05043</name>
</gene>
<evidence type="ECO:0008006" key="9">
    <source>
        <dbReference type="Google" id="ProtNLM"/>
    </source>
</evidence>
<protein>
    <recommendedName>
        <fullName evidence="9">Vacuolar protein sorting-associated protein 55</fullName>
    </recommendedName>
</protein>
<accession>A5E604</accession>
<evidence type="ECO:0000256" key="3">
    <source>
        <dbReference type="ARBA" id="ARBA00022692"/>
    </source>
</evidence>
<proteinExistence type="inferred from homology"/>
<evidence type="ECO:0000313" key="8">
    <source>
        <dbReference type="Proteomes" id="UP000001996"/>
    </source>
</evidence>
<dbReference type="PANTHER" id="PTHR12050:SF0">
    <property type="entry name" value="RH04491P"/>
    <property type="match status" value="1"/>
</dbReference>
<dbReference type="PANTHER" id="PTHR12050">
    <property type="entry name" value="LEPTIN RECEPTOR-RELATED"/>
    <property type="match status" value="1"/>
</dbReference>
<dbReference type="GO" id="GO:0032511">
    <property type="term" value="P:late endosome to vacuole transport via multivesicular body sorting pathway"/>
    <property type="evidence" value="ECO:0007669"/>
    <property type="project" value="TreeGrafter"/>
</dbReference>
<evidence type="ECO:0000313" key="7">
    <source>
        <dbReference type="EMBL" id="EDK46862.1"/>
    </source>
</evidence>
<dbReference type="OrthoDB" id="14246at2759"/>
<dbReference type="AlphaFoldDB" id="A5E604"/>
<keyword evidence="3 6" id="KW-0812">Transmembrane</keyword>
<name>A5E604_LODEL</name>
<dbReference type="GeneID" id="5230857"/>
<comment type="similarity">
    <text evidence="2">Belongs to the OB-RGRP/VPS55 family.</text>
</comment>
<dbReference type="InParanoid" id="A5E604"/>
<feature type="transmembrane region" description="Helical" evidence="6">
    <location>
        <begin position="42"/>
        <end position="61"/>
    </location>
</feature>
<feature type="transmembrane region" description="Helical" evidence="6">
    <location>
        <begin position="81"/>
        <end position="102"/>
    </location>
</feature>
<dbReference type="RefSeq" id="XP_001523627.1">
    <property type="nucleotide sequence ID" value="XM_001523577.1"/>
</dbReference>
<dbReference type="eggNOG" id="KOG2174">
    <property type="taxonomic scope" value="Eukaryota"/>
</dbReference>
<dbReference type="EMBL" id="CH981531">
    <property type="protein sequence ID" value="EDK46862.1"/>
    <property type="molecule type" value="Genomic_DNA"/>
</dbReference>
<evidence type="ECO:0000256" key="5">
    <source>
        <dbReference type="ARBA" id="ARBA00023136"/>
    </source>
</evidence>
<dbReference type="Pfam" id="PF04133">
    <property type="entry name" value="Vps55"/>
    <property type="match status" value="1"/>
</dbReference>
<keyword evidence="8" id="KW-1185">Reference proteome</keyword>
<reference evidence="7 8" key="1">
    <citation type="journal article" date="2009" name="Nature">
        <title>Evolution of pathogenicity and sexual reproduction in eight Candida genomes.</title>
        <authorList>
            <person name="Butler G."/>
            <person name="Rasmussen M.D."/>
            <person name="Lin M.F."/>
            <person name="Santos M.A."/>
            <person name="Sakthikumar S."/>
            <person name="Munro C.A."/>
            <person name="Rheinbay E."/>
            <person name="Grabherr M."/>
            <person name="Forche A."/>
            <person name="Reedy J.L."/>
            <person name="Agrafioti I."/>
            <person name="Arnaud M.B."/>
            <person name="Bates S."/>
            <person name="Brown A.J."/>
            <person name="Brunke S."/>
            <person name="Costanzo M.C."/>
            <person name="Fitzpatrick D.A."/>
            <person name="de Groot P.W."/>
            <person name="Harris D."/>
            <person name="Hoyer L.L."/>
            <person name="Hube B."/>
            <person name="Klis F.M."/>
            <person name="Kodira C."/>
            <person name="Lennard N."/>
            <person name="Logue M.E."/>
            <person name="Martin R."/>
            <person name="Neiman A.M."/>
            <person name="Nikolaou E."/>
            <person name="Quail M.A."/>
            <person name="Quinn J."/>
            <person name="Santos M.C."/>
            <person name="Schmitzberger F.F."/>
            <person name="Sherlock G."/>
            <person name="Shah P."/>
            <person name="Silverstein K.A."/>
            <person name="Skrzypek M.S."/>
            <person name="Soll D."/>
            <person name="Staggs R."/>
            <person name="Stansfield I."/>
            <person name="Stumpf M.P."/>
            <person name="Sudbery P.E."/>
            <person name="Srikantha T."/>
            <person name="Zeng Q."/>
            <person name="Berman J."/>
            <person name="Berriman M."/>
            <person name="Heitman J."/>
            <person name="Gow N.A."/>
            <person name="Lorenz M.C."/>
            <person name="Birren B.W."/>
            <person name="Kellis M."/>
            <person name="Cuomo C.A."/>
        </authorList>
    </citation>
    <scope>NUCLEOTIDE SEQUENCE [LARGE SCALE GENOMIC DNA]</scope>
    <source>
        <strain evidence="8">ATCC 11503 / BCRC 21390 / CBS 2605 / JCM 1781 / NBRC 1676 / NRRL YB-4239</strain>
    </source>
</reference>
<dbReference type="HOGENOM" id="CLU_134810_0_0_1"/>
<dbReference type="KEGG" id="lel:PVL30_005181"/>
<keyword evidence="4 6" id="KW-1133">Transmembrane helix</keyword>
<evidence type="ECO:0000256" key="6">
    <source>
        <dbReference type="SAM" id="Phobius"/>
    </source>
</evidence>
<evidence type="ECO:0000256" key="2">
    <source>
        <dbReference type="ARBA" id="ARBA00005645"/>
    </source>
</evidence>
<dbReference type="VEuPathDB" id="FungiDB:LELG_05043"/>
<organism evidence="7 8">
    <name type="scientific">Lodderomyces elongisporus (strain ATCC 11503 / CBS 2605 / JCM 1781 / NBRC 1676 / NRRL YB-4239)</name>
    <name type="common">Yeast</name>
    <name type="synonym">Saccharomyces elongisporus</name>
    <dbReference type="NCBI Taxonomy" id="379508"/>
    <lineage>
        <taxon>Eukaryota</taxon>
        <taxon>Fungi</taxon>
        <taxon>Dikarya</taxon>
        <taxon>Ascomycota</taxon>
        <taxon>Saccharomycotina</taxon>
        <taxon>Pichiomycetes</taxon>
        <taxon>Debaryomycetaceae</taxon>
        <taxon>Candida/Lodderomyces clade</taxon>
        <taxon>Lodderomyces</taxon>
    </lineage>
</organism>